<evidence type="ECO:0000313" key="2">
    <source>
        <dbReference type="EMBL" id="SUN31489.1"/>
    </source>
</evidence>
<dbReference type="EMBL" id="UHEF01000003">
    <property type="protein sequence ID" value="SUN31489.1"/>
    <property type="molecule type" value="Genomic_DNA"/>
</dbReference>
<comment type="caution">
    <text evidence="2">The sequence shown here is derived from an EMBL/GenBank/DDBJ whole genome shotgun (WGS) entry which is preliminary data.</text>
</comment>
<proteinExistence type="predicted"/>
<dbReference type="AlphaFoldDB" id="A0A7Z7W1Q2"/>
<reference evidence="2" key="1">
    <citation type="submission" date="2018-06" db="EMBL/GenBank/DDBJ databases">
        <authorList>
            <consortium name="Pathogen Informatics"/>
            <person name="Doyle S."/>
        </authorList>
    </citation>
    <scope>NUCLEOTIDE SEQUENCE [LARGE SCALE GENOMIC DNA]</scope>
    <source>
        <strain evidence="2">NCTC12218</strain>
    </source>
</reference>
<organism evidence="2">
    <name type="scientific">Staphylococcus schleiferi</name>
    <dbReference type="NCBI Taxonomy" id="1295"/>
    <lineage>
        <taxon>Bacteria</taxon>
        <taxon>Bacillati</taxon>
        <taxon>Bacillota</taxon>
        <taxon>Bacilli</taxon>
        <taxon>Bacillales</taxon>
        <taxon>Staphylococcaceae</taxon>
        <taxon>Staphylococcus</taxon>
    </lineage>
</organism>
<protein>
    <submittedName>
        <fullName evidence="2">Uncharacterized protein</fullName>
    </submittedName>
</protein>
<accession>A0A7Z7W1Q2</accession>
<sequence>MNRLRIIKIALLIVILAEEIRSAKKIKKFTPEDSKGFPDITKGSIKEPK</sequence>
<feature type="region of interest" description="Disordered" evidence="1">
    <location>
        <begin position="30"/>
        <end position="49"/>
    </location>
</feature>
<name>A0A7Z7W1Q2_STASC</name>
<evidence type="ECO:0000256" key="1">
    <source>
        <dbReference type="SAM" id="MobiDB-lite"/>
    </source>
</evidence>
<gene>
    <name evidence="2" type="ORF">NCTC12218_04113</name>
</gene>